<name>A0A031K1J5_9SPHN</name>
<protein>
    <submittedName>
        <fullName evidence="1">Uncharacterized protein</fullName>
    </submittedName>
</protein>
<dbReference type="RefSeq" id="WP_202902839.1">
    <property type="nucleotide sequence ID" value="NZ_JFYZ01000008.1"/>
</dbReference>
<comment type="caution">
    <text evidence="1">The sequence shown here is derived from an EMBL/GenBank/DDBJ whole genome shotgun (WGS) entry which is preliminary data.</text>
</comment>
<proteinExistence type="predicted"/>
<sequence>MPLKTAQSLAWSLARTLMTVIVLVRTDRGYAVMPWAEFDGNPDRVVQEYDPFSR</sequence>
<reference evidence="1 2" key="1">
    <citation type="submission" date="2014-03" db="EMBL/GenBank/DDBJ databases">
        <title>Whole genome sequence of Novosphingobium resinovorum KF1.</title>
        <authorList>
            <person name="Gan H.M."/>
            <person name="Gan H.Y."/>
            <person name="Chew T.H."/>
            <person name="Savka M.A."/>
        </authorList>
    </citation>
    <scope>NUCLEOTIDE SEQUENCE [LARGE SCALE GENOMIC DNA]</scope>
    <source>
        <strain evidence="1 2">KF1</strain>
    </source>
</reference>
<dbReference type="eggNOG" id="ENOG50302DD">
    <property type="taxonomic scope" value="Bacteria"/>
</dbReference>
<evidence type="ECO:0000313" key="1">
    <source>
        <dbReference type="EMBL" id="EZP82482.1"/>
    </source>
</evidence>
<accession>A0A031K1J5</accession>
<dbReference type="Proteomes" id="UP000024329">
    <property type="component" value="Unassembled WGS sequence"/>
</dbReference>
<dbReference type="AlphaFoldDB" id="A0A031K1J5"/>
<organism evidence="1 2">
    <name type="scientific">Novosphingobium resinovorum</name>
    <dbReference type="NCBI Taxonomy" id="158500"/>
    <lineage>
        <taxon>Bacteria</taxon>
        <taxon>Pseudomonadati</taxon>
        <taxon>Pseudomonadota</taxon>
        <taxon>Alphaproteobacteria</taxon>
        <taxon>Sphingomonadales</taxon>
        <taxon>Sphingomonadaceae</taxon>
        <taxon>Novosphingobium</taxon>
    </lineage>
</organism>
<dbReference type="PATRIC" id="fig|158500.4.peg.2016"/>
<evidence type="ECO:0000313" key="2">
    <source>
        <dbReference type="Proteomes" id="UP000024329"/>
    </source>
</evidence>
<dbReference type="EMBL" id="JFYZ01000008">
    <property type="protein sequence ID" value="EZP82482.1"/>
    <property type="molecule type" value="Genomic_DNA"/>
</dbReference>
<gene>
    <name evidence="1" type="ORF">BV97_01979</name>
</gene>